<comment type="caution">
    <text evidence="2">The sequence shown here is derived from an EMBL/GenBank/DDBJ whole genome shotgun (WGS) entry which is preliminary data.</text>
</comment>
<feature type="domain" description="Fe-S metabolism associated" evidence="1">
    <location>
        <begin position="9"/>
        <end position="139"/>
    </location>
</feature>
<evidence type="ECO:0000259" key="1">
    <source>
        <dbReference type="Pfam" id="PF02657"/>
    </source>
</evidence>
<dbReference type="EMBL" id="LVHF01000029">
    <property type="protein sequence ID" value="OAN13273.1"/>
    <property type="molecule type" value="Genomic_DNA"/>
</dbReference>
<protein>
    <recommendedName>
        <fullName evidence="1">Fe-S metabolism associated domain-containing protein</fullName>
    </recommendedName>
</protein>
<organism evidence="2 3">
    <name type="scientific">Photobacterium jeanii</name>
    <dbReference type="NCBI Taxonomy" id="858640"/>
    <lineage>
        <taxon>Bacteria</taxon>
        <taxon>Pseudomonadati</taxon>
        <taxon>Pseudomonadota</taxon>
        <taxon>Gammaproteobacteria</taxon>
        <taxon>Vibrionales</taxon>
        <taxon>Vibrionaceae</taxon>
        <taxon>Photobacterium</taxon>
    </lineage>
</organism>
<proteinExistence type="predicted"/>
<dbReference type="Gene3D" id="3.90.1010.10">
    <property type="match status" value="1"/>
</dbReference>
<dbReference type="STRING" id="858640.A3K86_16585"/>
<dbReference type="Pfam" id="PF02657">
    <property type="entry name" value="SufE"/>
    <property type="match status" value="1"/>
</dbReference>
<accession>A0A178K9E2</accession>
<evidence type="ECO:0000313" key="3">
    <source>
        <dbReference type="Proteomes" id="UP000078503"/>
    </source>
</evidence>
<dbReference type="SUPFAM" id="SSF82649">
    <property type="entry name" value="SufE/NifU"/>
    <property type="match status" value="1"/>
</dbReference>
<gene>
    <name evidence="2" type="ORF">A3K86_16585</name>
</gene>
<dbReference type="PANTHER" id="PTHR43597">
    <property type="entry name" value="SULFUR ACCEPTOR PROTEIN CSDE"/>
    <property type="match status" value="1"/>
</dbReference>
<sequence>MTPDKISRNFKRCRDWEDRYLYLIELGERYATLPVEQRCAEALVSGCQSQVWLVLTIEQQPSETKSSEKLSSKLVLNAYSDAAIVRGLLALVRIAYDQQSLEDARAFDIRAWFEQLELTQHLTPTRTQGLHAILNAVEAQTRQSDEVVNTTNA</sequence>
<dbReference type="Proteomes" id="UP000078503">
    <property type="component" value="Unassembled WGS sequence"/>
</dbReference>
<dbReference type="RefSeq" id="WP_068333641.1">
    <property type="nucleotide sequence ID" value="NZ_LVHF01000029.1"/>
</dbReference>
<keyword evidence="3" id="KW-1185">Reference proteome</keyword>
<dbReference type="AlphaFoldDB" id="A0A178K9E2"/>
<reference evidence="2 3" key="1">
    <citation type="submission" date="2016-03" db="EMBL/GenBank/DDBJ databases">
        <title>Photobacterium proteolyticum sp. nov. a protease producing bacterium isolated from ocean sediments of Laizhou Bay.</title>
        <authorList>
            <person name="Li Y."/>
        </authorList>
    </citation>
    <scope>NUCLEOTIDE SEQUENCE [LARGE SCALE GENOMIC DNA]</scope>
    <source>
        <strain evidence="2 3">R-40508</strain>
    </source>
</reference>
<dbReference type="InterPro" id="IPR003808">
    <property type="entry name" value="Fe-S_metab-assoc_dom"/>
</dbReference>
<dbReference type="PANTHER" id="PTHR43597:SF3">
    <property type="entry name" value="CYSTEINE DESULFURATION PROTEIN SUFE"/>
    <property type="match status" value="1"/>
</dbReference>
<name>A0A178K9E2_9GAMM</name>
<dbReference type="OrthoDB" id="9799320at2"/>
<evidence type="ECO:0000313" key="2">
    <source>
        <dbReference type="EMBL" id="OAN13273.1"/>
    </source>
</evidence>